<organism evidence="2 3">
    <name type="scientific">Trachymyrmex cornetzi</name>
    <dbReference type="NCBI Taxonomy" id="471704"/>
    <lineage>
        <taxon>Eukaryota</taxon>
        <taxon>Metazoa</taxon>
        <taxon>Ecdysozoa</taxon>
        <taxon>Arthropoda</taxon>
        <taxon>Hexapoda</taxon>
        <taxon>Insecta</taxon>
        <taxon>Pterygota</taxon>
        <taxon>Neoptera</taxon>
        <taxon>Endopterygota</taxon>
        <taxon>Hymenoptera</taxon>
        <taxon>Apocrita</taxon>
        <taxon>Aculeata</taxon>
        <taxon>Formicoidea</taxon>
        <taxon>Formicidae</taxon>
        <taxon>Myrmicinae</taxon>
        <taxon>Trachymyrmex</taxon>
    </lineage>
</organism>
<dbReference type="Proteomes" id="UP000078492">
    <property type="component" value="Unassembled WGS sequence"/>
</dbReference>
<keyword evidence="3" id="KW-1185">Reference proteome</keyword>
<protein>
    <submittedName>
        <fullName evidence="2">Uncharacterized protein</fullName>
    </submittedName>
</protein>
<name>A0A151IW64_9HYME</name>
<gene>
    <name evidence="2" type="ORF">ALC57_15821</name>
</gene>
<evidence type="ECO:0000313" key="3">
    <source>
        <dbReference type="Proteomes" id="UP000078492"/>
    </source>
</evidence>
<dbReference type="EMBL" id="KQ980879">
    <property type="protein sequence ID" value="KYN12013.1"/>
    <property type="molecule type" value="Genomic_DNA"/>
</dbReference>
<feature type="compositionally biased region" description="Basic and acidic residues" evidence="1">
    <location>
        <begin position="7"/>
        <end position="30"/>
    </location>
</feature>
<evidence type="ECO:0000313" key="2">
    <source>
        <dbReference type="EMBL" id="KYN12013.1"/>
    </source>
</evidence>
<dbReference type="STRING" id="471704.A0A151IW64"/>
<proteinExistence type="predicted"/>
<feature type="region of interest" description="Disordered" evidence="1">
    <location>
        <begin position="1"/>
        <end position="30"/>
    </location>
</feature>
<sequence>MGKSRVGRKEGKCDQTHAEESRRSHMHRSDDTIWSFAPEACDNITATCYVPHGQRHARELLTPTRAVTDSDRYPTFRFVYFRIQTDIRASFEIRCNTIQLWVRIRNPVNKYQ</sequence>
<evidence type="ECO:0000256" key="1">
    <source>
        <dbReference type="SAM" id="MobiDB-lite"/>
    </source>
</evidence>
<dbReference type="AlphaFoldDB" id="A0A151IW64"/>
<reference evidence="2 3" key="1">
    <citation type="submission" date="2015-09" db="EMBL/GenBank/DDBJ databases">
        <title>Trachymyrmex cornetzi WGS genome.</title>
        <authorList>
            <person name="Nygaard S."/>
            <person name="Hu H."/>
            <person name="Boomsma J."/>
            <person name="Zhang G."/>
        </authorList>
    </citation>
    <scope>NUCLEOTIDE SEQUENCE [LARGE SCALE GENOMIC DNA]</scope>
    <source>
        <strain evidence="2">Tcor2-1</strain>
        <tissue evidence="2">Whole body</tissue>
    </source>
</reference>
<accession>A0A151IW64</accession>